<dbReference type="PROSITE" id="PS51354">
    <property type="entry name" value="GLUTAREDOXIN_2"/>
    <property type="match status" value="1"/>
</dbReference>
<dbReference type="InterPro" id="IPR002109">
    <property type="entry name" value="Glutaredoxin"/>
</dbReference>
<organism evidence="2 3">
    <name type="scientific">Mizuhopecten yessoensis</name>
    <name type="common">Japanese scallop</name>
    <name type="synonym">Patinopecten yessoensis</name>
    <dbReference type="NCBI Taxonomy" id="6573"/>
    <lineage>
        <taxon>Eukaryota</taxon>
        <taxon>Metazoa</taxon>
        <taxon>Spiralia</taxon>
        <taxon>Lophotrochozoa</taxon>
        <taxon>Mollusca</taxon>
        <taxon>Bivalvia</taxon>
        <taxon>Autobranchia</taxon>
        <taxon>Pteriomorphia</taxon>
        <taxon>Pectinida</taxon>
        <taxon>Pectinoidea</taxon>
        <taxon>Pectinidae</taxon>
        <taxon>Mizuhopecten</taxon>
    </lineage>
</organism>
<evidence type="ECO:0000259" key="1">
    <source>
        <dbReference type="Pfam" id="PF00462"/>
    </source>
</evidence>
<dbReference type="OrthoDB" id="418495at2759"/>
<sequence>MAGAKPFVDSKIKQRPVLLFSKKYSPESKMVKEIMDGYKLTNKTYEVVEIENRQDCNQIEDYFQIICLTDRREVPQLFVRGKYIGGEQEIRRLHESGNLGKILISLKR</sequence>
<proteinExistence type="predicted"/>
<protein>
    <submittedName>
        <fullName evidence="2">Glutaredoxin-C8</fullName>
    </submittedName>
</protein>
<name>A0A210PLX4_MIZYE</name>
<comment type="caution">
    <text evidence="2">The sequence shown here is derived from an EMBL/GenBank/DDBJ whole genome shotgun (WGS) entry which is preliminary data.</text>
</comment>
<dbReference type="GO" id="GO:0015038">
    <property type="term" value="F:glutathione disulfide oxidoreductase activity"/>
    <property type="evidence" value="ECO:0007669"/>
    <property type="project" value="TreeGrafter"/>
</dbReference>
<dbReference type="GO" id="GO:0034599">
    <property type="term" value="P:cellular response to oxidative stress"/>
    <property type="evidence" value="ECO:0007669"/>
    <property type="project" value="TreeGrafter"/>
</dbReference>
<reference evidence="2 3" key="1">
    <citation type="journal article" date="2017" name="Nat. Ecol. Evol.">
        <title>Scallop genome provides insights into evolution of bilaterian karyotype and development.</title>
        <authorList>
            <person name="Wang S."/>
            <person name="Zhang J."/>
            <person name="Jiao W."/>
            <person name="Li J."/>
            <person name="Xun X."/>
            <person name="Sun Y."/>
            <person name="Guo X."/>
            <person name="Huan P."/>
            <person name="Dong B."/>
            <person name="Zhang L."/>
            <person name="Hu X."/>
            <person name="Sun X."/>
            <person name="Wang J."/>
            <person name="Zhao C."/>
            <person name="Wang Y."/>
            <person name="Wang D."/>
            <person name="Huang X."/>
            <person name="Wang R."/>
            <person name="Lv J."/>
            <person name="Li Y."/>
            <person name="Zhang Z."/>
            <person name="Liu B."/>
            <person name="Lu W."/>
            <person name="Hui Y."/>
            <person name="Liang J."/>
            <person name="Zhou Z."/>
            <person name="Hou R."/>
            <person name="Li X."/>
            <person name="Liu Y."/>
            <person name="Li H."/>
            <person name="Ning X."/>
            <person name="Lin Y."/>
            <person name="Zhao L."/>
            <person name="Xing Q."/>
            <person name="Dou J."/>
            <person name="Li Y."/>
            <person name="Mao J."/>
            <person name="Guo H."/>
            <person name="Dou H."/>
            <person name="Li T."/>
            <person name="Mu C."/>
            <person name="Jiang W."/>
            <person name="Fu Q."/>
            <person name="Fu X."/>
            <person name="Miao Y."/>
            <person name="Liu J."/>
            <person name="Yu Q."/>
            <person name="Li R."/>
            <person name="Liao H."/>
            <person name="Li X."/>
            <person name="Kong Y."/>
            <person name="Jiang Z."/>
            <person name="Chourrout D."/>
            <person name="Li R."/>
            <person name="Bao Z."/>
        </authorList>
    </citation>
    <scope>NUCLEOTIDE SEQUENCE [LARGE SCALE GENOMIC DNA]</scope>
    <source>
        <strain evidence="2 3">PY_sf001</strain>
    </source>
</reference>
<dbReference type="GO" id="GO:0005737">
    <property type="term" value="C:cytoplasm"/>
    <property type="evidence" value="ECO:0007669"/>
    <property type="project" value="TreeGrafter"/>
</dbReference>
<evidence type="ECO:0000313" key="2">
    <source>
        <dbReference type="EMBL" id="OWF37483.1"/>
    </source>
</evidence>
<feature type="domain" description="Glutaredoxin" evidence="1">
    <location>
        <begin position="17"/>
        <end position="84"/>
    </location>
</feature>
<evidence type="ECO:0000313" key="3">
    <source>
        <dbReference type="Proteomes" id="UP000242188"/>
    </source>
</evidence>
<dbReference type="InterPro" id="IPR014025">
    <property type="entry name" value="Glutaredoxin_subgr"/>
</dbReference>
<dbReference type="Pfam" id="PF00462">
    <property type="entry name" value="Glutaredoxin"/>
    <property type="match status" value="1"/>
</dbReference>
<dbReference type="PANTHER" id="PTHR45694">
    <property type="entry name" value="GLUTAREDOXIN 2"/>
    <property type="match status" value="1"/>
</dbReference>
<accession>A0A210PLX4</accession>
<dbReference type="Gene3D" id="3.40.30.10">
    <property type="entry name" value="Glutaredoxin"/>
    <property type="match status" value="1"/>
</dbReference>
<dbReference type="InterPro" id="IPR036249">
    <property type="entry name" value="Thioredoxin-like_sf"/>
</dbReference>
<dbReference type="Proteomes" id="UP000242188">
    <property type="component" value="Unassembled WGS sequence"/>
</dbReference>
<dbReference type="PANTHER" id="PTHR45694:SF18">
    <property type="entry name" value="GLUTAREDOXIN-1-RELATED"/>
    <property type="match status" value="1"/>
</dbReference>
<dbReference type="SUPFAM" id="SSF52833">
    <property type="entry name" value="Thioredoxin-like"/>
    <property type="match status" value="1"/>
</dbReference>
<dbReference type="PRINTS" id="PR00160">
    <property type="entry name" value="GLUTAREDOXIN"/>
</dbReference>
<keyword evidence="3" id="KW-1185">Reference proteome</keyword>
<dbReference type="STRING" id="6573.A0A210PLX4"/>
<dbReference type="AlphaFoldDB" id="A0A210PLX4"/>
<gene>
    <name evidence="2" type="ORF">KP79_PYT04676</name>
</gene>
<dbReference type="EMBL" id="NEDP02005589">
    <property type="protein sequence ID" value="OWF37483.1"/>
    <property type="molecule type" value="Genomic_DNA"/>
</dbReference>